<name>A0ABX8RF91_9CLOT</name>
<sequence>MKELEGEKVNIRKLVREDVDKMQFWATHKDPLYFHYNFPKMNEEQSDEWYKIKTKKFKRKSFAIENKDGEVVGYLSIRNMKWIKKESELGIVLNAKHINKGYGKEAITLFLDYYFKTLKMKILILRAAKFNKRAIKCYKSCGFKIVKESIDEFEDQYSEIFYNPLYSHLRRLFIISNGKKKTCYVHMKVTKDEFYNKINSLSTKIYASVE</sequence>
<dbReference type="PANTHER" id="PTHR43415:SF6">
    <property type="entry name" value="SPERMIDINE N(1)-ACETYLTRANSFERASE"/>
    <property type="match status" value="1"/>
</dbReference>
<reference evidence="2" key="1">
    <citation type="submission" date="2021-07" db="EMBL/GenBank/DDBJ databases">
        <title>Complete genome sequence of Crassaminicella sp. 143-21, isolated from a deep-sea hydrothermal vent.</title>
        <authorList>
            <person name="Li X."/>
        </authorList>
    </citation>
    <scope>NUCLEOTIDE SEQUENCE</scope>
    <source>
        <strain evidence="2">143-21</strain>
    </source>
</reference>
<evidence type="ECO:0000259" key="1">
    <source>
        <dbReference type="PROSITE" id="PS51186"/>
    </source>
</evidence>
<dbReference type="CDD" id="cd04301">
    <property type="entry name" value="NAT_SF"/>
    <property type="match status" value="1"/>
</dbReference>
<evidence type="ECO:0000313" key="3">
    <source>
        <dbReference type="Proteomes" id="UP000886818"/>
    </source>
</evidence>
<gene>
    <name evidence="2" type="ORF">KVH43_04500</name>
</gene>
<accession>A0ABX8RF91</accession>
<evidence type="ECO:0000313" key="2">
    <source>
        <dbReference type="EMBL" id="QXM06982.1"/>
    </source>
</evidence>
<dbReference type="Proteomes" id="UP000886818">
    <property type="component" value="Chromosome"/>
</dbReference>
<dbReference type="PANTHER" id="PTHR43415">
    <property type="entry name" value="SPERMIDINE N(1)-ACETYLTRANSFERASE"/>
    <property type="match status" value="1"/>
</dbReference>
<dbReference type="PROSITE" id="PS51186">
    <property type="entry name" value="GNAT"/>
    <property type="match status" value="1"/>
</dbReference>
<dbReference type="InterPro" id="IPR000182">
    <property type="entry name" value="GNAT_dom"/>
</dbReference>
<dbReference type="RefSeq" id="WP_218283674.1">
    <property type="nucleotide sequence ID" value="NZ_CP078093.1"/>
</dbReference>
<dbReference type="EMBL" id="CP078093">
    <property type="protein sequence ID" value="QXM06982.1"/>
    <property type="molecule type" value="Genomic_DNA"/>
</dbReference>
<proteinExistence type="predicted"/>
<organism evidence="2 3">
    <name type="scientific">Crassaminicella indica</name>
    <dbReference type="NCBI Taxonomy" id="2855394"/>
    <lineage>
        <taxon>Bacteria</taxon>
        <taxon>Bacillati</taxon>
        <taxon>Bacillota</taxon>
        <taxon>Clostridia</taxon>
        <taxon>Eubacteriales</taxon>
        <taxon>Clostridiaceae</taxon>
        <taxon>Crassaminicella</taxon>
    </lineage>
</organism>
<keyword evidence="3" id="KW-1185">Reference proteome</keyword>
<protein>
    <submittedName>
        <fullName evidence="2">GNAT family N-acetyltransferase</fullName>
    </submittedName>
</protein>
<dbReference type="Pfam" id="PF13302">
    <property type="entry name" value="Acetyltransf_3"/>
    <property type="match status" value="1"/>
</dbReference>
<feature type="domain" description="N-acetyltransferase" evidence="1">
    <location>
        <begin position="9"/>
        <end position="164"/>
    </location>
</feature>